<reference evidence="2 3" key="1">
    <citation type="submission" date="2018-06" db="EMBL/GenBank/DDBJ databases">
        <title>Genomic Encyclopedia of Archaeal and Bacterial Type Strains, Phase II (KMG-II): from individual species to whole genera.</title>
        <authorList>
            <person name="Goeker M."/>
        </authorList>
    </citation>
    <scope>NUCLEOTIDE SEQUENCE [LARGE SCALE GENOMIC DNA]</scope>
    <source>
        <strain evidence="2 3">DSM 19830</strain>
    </source>
</reference>
<dbReference type="OrthoDB" id="1437459at2"/>
<accession>A0A2W7R1Q1</accession>
<protein>
    <recommendedName>
        <fullName evidence="4">DUF1579 domain-containing protein</fullName>
    </recommendedName>
</protein>
<evidence type="ECO:0000313" key="2">
    <source>
        <dbReference type="EMBL" id="PZX53156.1"/>
    </source>
</evidence>
<evidence type="ECO:0008006" key="4">
    <source>
        <dbReference type="Google" id="ProtNLM"/>
    </source>
</evidence>
<evidence type="ECO:0000256" key="1">
    <source>
        <dbReference type="SAM" id="SignalP"/>
    </source>
</evidence>
<dbReference type="RefSeq" id="WP_111317963.1">
    <property type="nucleotide sequence ID" value="NZ_QKZT01000006.1"/>
</dbReference>
<gene>
    <name evidence="2" type="ORF">LV85_01571</name>
</gene>
<dbReference type="EMBL" id="QKZT01000006">
    <property type="protein sequence ID" value="PZX53156.1"/>
    <property type="molecule type" value="Genomic_DNA"/>
</dbReference>
<evidence type="ECO:0000313" key="3">
    <source>
        <dbReference type="Proteomes" id="UP000248882"/>
    </source>
</evidence>
<proteinExistence type="predicted"/>
<feature type="chain" id="PRO_5015851522" description="DUF1579 domain-containing protein" evidence="1">
    <location>
        <begin position="23"/>
        <end position="175"/>
    </location>
</feature>
<keyword evidence="1" id="KW-0732">Signal</keyword>
<organism evidence="2 3">
    <name type="scientific">Algoriphagus chordae</name>
    <dbReference type="NCBI Taxonomy" id="237019"/>
    <lineage>
        <taxon>Bacteria</taxon>
        <taxon>Pseudomonadati</taxon>
        <taxon>Bacteroidota</taxon>
        <taxon>Cytophagia</taxon>
        <taxon>Cytophagales</taxon>
        <taxon>Cyclobacteriaceae</taxon>
        <taxon>Algoriphagus</taxon>
    </lineage>
</organism>
<dbReference type="AlphaFoldDB" id="A0A2W7R1Q1"/>
<keyword evidence="3" id="KW-1185">Reference proteome</keyword>
<name>A0A2W7R1Q1_9BACT</name>
<comment type="caution">
    <text evidence="2">The sequence shown here is derived from an EMBL/GenBank/DDBJ whole genome shotgun (WGS) entry which is preliminary data.</text>
</comment>
<dbReference type="Proteomes" id="UP000248882">
    <property type="component" value="Unassembled WGS sequence"/>
</dbReference>
<feature type="signal peptide" evidence="1">
    <location>
        <begin position="1"/>
        <end position="22"/>
    </location>
</feature>
<sequence length="175" mass="19977">MKKLIALIITFASIVSSGYGQSSETDSAAQSQVKQLEFLVGEWQGSGWMMGQDRVKRTFDQTEKVMFKLDSTAILIEGMGKSDGKIVHNALAILTANGESNHFDFQSYLPSGQKGTFKSELKEEVFYWYPTESVRYIIRINDKGQWHEIGEFNQGENWYTFFEMTLDKKSLSQLE</sequence>